<dbReference type="InterPro" id="IPR006162">
    <property type="entry name" value="Ppantetheine_attach_site"/>
</dbReference>
<comment type="caution">
    <text evidence="4">The sequence shown here is derived from an EMBL/GenBank/DDBJ whole genome shotgun (WGS) entry which is preliminary data.</text>
</comment>
<dbReference type="SUPFAM" id="SSF47336">
    <property type="entry name" value="ACP-like"/>
    <property type="match status" value="1"/>
</dbReference>
<dbReference type="PROSITE" id="PS00012">
    <property type="entry name" value="PHOSPHOPANTETHEINE"/>
    <property type="match status" value="1"/>
</dbReference>
<dbReference type="InterPro" id="IPR036736">
    <property type="entry name" value="ACP-like_sf"/>
</dbReference>
<evidence type="ECO:0000313" key="4">
    <source>
        <dbReference type="EMBL" id="NEW06274.1"/>
    </source>
</evidence>
<organism evidence="4">
    <name type="scientific">Paenibacillus sp. SYP-B3998</name>
    <dbReference type="NCBI Taxonomy" id="2678564"/>
    <lineage>
        <taxon>Bacteria</taxon>
        <taxon>Bacillati</taxon>
        <taxon>Bacillota</taxon>
        <taxon>Bacilli</taxon>
        <taxon>Bacillales</taxon>
        <taxon>Paenibacillaceae</taxon>
        <taxon>Paenibacillus</taxon>
    </lineage>
</organism>
<gene>
    <name evidence="4" type="ORF">GK047_09645</name>
</gene>
<dbReference type="Pfam" id="PF00550">
    <property type="entry name" value="PP-binding"/>
    <property type="match status" value="1"/>
</dbReference>
<proteinExistence type="predicted"/>
<name>A0A6G3ZX41_9BACL</name>
<dbReference type="RefSeq" id="WP_163944792.1">
    <property type="nucleotide sequence ID" value="NZ_JAAIKC010000002.1"/>
</dbReference>
<dbReference type="InterPro" id="IPR009081">
    <property type="entry name" value="PP-bd_ACP"/>
</dbReference>
<keyword evidence="2" id="KW-0597">Phosphoprotein</keyword>
<dbReference type="PROSITE" id="PS50075">
    <property type="entry name" value="CARRIER"/>
    <property type="match status" value="1"/>
</dbReference>
<feature type="domain" description="Carrier" evidence="3">
    <location>
        <begin position="1"/>
        <end position="80"/>
    </location>
</feature>
<evidence type="ECO:0000259" key="3">
    <source>
        <dbReference type="PROSITE" id="PS50075"/>
    </source>
</evidence>
<evidence type="ECO:0000256" key="1">
    <source>
        <dbReference type="ARBA" id="ARBA00022450"/>
    </source>
</evidence>
<dbReference type="AlphaFoldDB" id="A0A6G3ZX41"/>
<reference evidence="4" key="1">
    <citation type="submission" date="2020-02" db="EMBL/GenBank/DDBJ databases">
        <authorList>
            <person name="Shen X.-R."/>
            <person name="Zhang Y.-X."/>
        </authorList>
    </citation>
    <scope>NUCLEOTIDE SEQUENCE</scope>
    <source>
        <strain evidence="4">SYP-B3998</strain>
    </source>
</reference>
<accession>A0A6G3ZX41</accession>
<protein>
    <submittedName>
        <fullName evidence="4">Acyl carrier protein</fullName>
    </submittedName>
</protein>
<dbReference type="Gene3D" id="1.10.1200.10">
    <property type="entry name" value="ACP-like"/>
    <property type="match status" value="1"/>
</dbReference>
<evidence type="ECO:0000256" key="2">
    <source>
        <dbReference type="ARBA" id="ARBA00022553"/>
    </source>
</evidence>
<dbReference type="EMBL" id="JAAIKC010000002">
    <property type="protein sequence ID" value="NEW06274.1"/>
    <property type="molecule type" value="Genomic_DNA"/>
</dbReference>
<keyword evidence="1" id="KW-0596">Phosphopantetheine</keyword>
<sequence length="86" mass="9603">MTPYEKIAGKVGKVLNLEAERMVELSGDEALNTIGMDSINCMEIVVEIEEEFEITFSDDELLLESLNSLNKLTAIVEQKLSEHSLT</sequence>